<comment type="cofactor">
    <cofactor evidence="1">
        <name>Zn(2+)</name>
        <dbReference type="ChEBI" id="CHEBI:29105"/>
    </cofactor>
</comment>
<feature type="transmembrane region" description="Helical" evidence="7">
    <location>
        <begin position="21"/>
        <end position="40"/>
    </location>
</feature>
<evidence type="ECO:0000256" key="2">
    <source>
        <dbReference type="ARBA" id="ARBA00004141"/>
    </source>
</evidence>
<feature type="domain" description="Peptidase M50" evidence="8">
    <location>
        <begin position="66"/>
        <end position="271"/>
    </location>
</feature>
<comment type="subcellular location">
    <subcellularLocation>
        <location evidence="2">Membrane</location>
        <topology evidence="2">Multi-pass membrane protein</topology>
    </subcellularLocation>
</comment>
<reference evidence="9" key="1">
    <citation type="submission" date="2012-09" db="EMBL/GenBank/DDBJ databases">
        <title>Metagenomic Characterization of a Microbial Community in Wastewater Detects High Levels of Antibiotic Resistance.</title>
        <authorList>
            <person name="Abrams M."/>
            <person name="Caldwell A."/>
            <person name="Vandaei E."/>
            <person name="Lee W."/>
            <person name="Perrott J."/>
            <person name="Khan S.Y."/>
            <person name="Ta J."/>
            <person name="Romero D."/>
            <person name="Nguyen V."/>
            <person name="Pourmand N."/>
            <person name="Ouverney C.C."/>
        </authorList>
    </citation>
    <scope>NUCLEOTIDE SEQUENCE</scope>
</reference>
<dbReference type="AlphaFoldDB" id="L7VZX7"/>
<evidence type="ECO:0000256" key="4">
    <source>
        <dbReference type="ARBA" id="ARBA00022692"/>
    </source>
</evidence>
<keyword evidence="4 7" id="KW-0812">Transmembrane</keyword>
<dbReference type="GO" id="GO:0016020">
    <property type="term" value="C:membrane"/>
    <property type="evidence" value="ECO:0007669"/>
    <property type="project" value="UniProtKB-SubCell"/>
</dbReference>
<comment type="similarity">
    <text evidence="3">Belongs to the peptidase M50B family.</text>
</comment>
<dbReference type="Pfam" id="PF02163">
    <property type="entry name" value="Peptidase_M50"/>
    <property type="match status" value="1"/>
</dbReference>
<evidence type="ECO:0000256" key="6">
    <source>
        <dbReference type="ARBA" id="ARBA00023136"/>
    </source>
</evidence>
<name>L7VZX7_9BACT</name>
<dbReference type="EMBL" id="JX649910">
    <property type="protein sequence ID" value="AGC72693.1"/>
    <property type="molecule type" value="Genomic_DNA"/>
</dbReference>
<keyword evidence="5 7" id="KW-1133">Transmembrane helix</keyword>
<proteinExistence type="inferred from homology"/>
<sequence length="393" mass="44449">MTQRKVVMRRPLGLSRLLRAWQWLFNLSLTAVFLTLFLNWPELLLRLQLASQNSIFQSGWWVLVAMTLVLLLTAMVHESGHLLAGYLMRFRFHTLVVGLLRISRVNNGRLQLQWQRGGSPFNGLAASLPCQMDRLARRLLWFALGGPLASLLFSLVALAIVLYLGSDLRRMLDYLWLWECSLFAAITSYFFLLTSLYPGSYHNGLVADGGRIVMLLTQPAEAARWQALVQLNVADLNGERPSAWDEQLLRQALTQPDNSHDYLTALVMNYHHELDRKRPQQARPLLEEALQLPIAWAAGMWPRLALEKAYLSAYFLKDLEAALDSFSQIKTSRRQIDPLQCRAEAAVRLLQGQLELAGQAAARGLRPLAEGPASGLQLAEQEWLQALQQEASL</sequence>
<keyword evidence="6 7" id="KW-0472">Membrane</keyword>
<evidence type="ECO:0000259" key="8">
    <source>
        <dbReference type="Pfam" id="PF02163"/>
    </source>
</evidence>
<dbReference type="GO" id="GO:0006508">
    <property type="term" value="P:proteolysis"/>
    <property type="evidence" value="ECO:0007669"/>
    <property type="project" value="InterPro"/>
</dbReference>
<accession>L7VZX7</accession>
<evidence type="ECO:0000256" key="3">
    <source>
        <dbReference type="ARBA" id="ARBA00007931"/>
    </source>
</evidence>
<evidence type="ECO:0000313" key="9">
    <source>
        <dbReference type="EMBL" id="AGC72693.1"/>
    </source>
</evidence>
<evidence type="ECO:0000256" key="5">
    <source>
        <dbReference type="ARBA" id="ARBA00022989"/>
    </source>
</evidence>
<feature type="transmembrane region" description="Helical" evidence="7">
    <location>
        <begin position="176"/>
        <end position="197"/>
    </location>
</feature>
<protein>
    <recommendedName>
        <fullName evidence="8">Peptidase M50 domain-containing protein</fullName>
    </recommendedName>
</protein>
<dbReference type="InterPro" id="IPR008915">
    <property type="entry name" value="Peptidase_M50"/>
</dbReference>
<feature type="transmembrane region" description="Helical" evidence="7">
    <location>
        <begin position="60"/>
        <end position="84"/>
    </location>
</feature>
<organism evidence="9">
    <name type="scientific">uncultured bacterium A1Q1_fos_2111</name>
    <dbReference type="NCBI Taxonomy" id="1256563"/>
    <lineage>
        <taxon>Bacteria</taxon>
        <taxon>environmental samples</taxon>
    </lineage>
</organism>
<evidence type="ECO:0000256" key="1">
    <source>
        <dbReference type="ARBA" id="ARBA00001947"/>
    </source>
</evidence>
<evidence type="ECO:0000256" key="7">
    <source>
        <dbReference type="SAM" id="Phobius"/>
    </source>
</evidence>
<feature type="transmembrane region" description="Helical" evidence="7">
    <location>
        <begin position="139"/>
        <end position="164"/>
    </location>
</feature>